<dbReference type="VEuPathDB" id="FungiDB:NFIA_060710"/>
<reference evidence="9" key="1">
    <citation type="journal article" date="2008" name="PLoS Genet.">
        <title>Genomic islands in the pathogenic filamentous fungus Aspergillus fumigatus.</title>
        <authorList>
            <person name="Fedorova N.D."/>
            <person name="Khaldi N."/>
            <person name="Joardar V.S."/>
            <person name="Maiti R."/>
            <person name="Amedeo P."/>
            <person name="Anderson M.J."/>
            <person name="Crabtree J."/>
            <person name="Silva J.C."/>
            <person name="Badger J.H."/>
            <person name="Albarraq A."/>
            <person name="Angiuoli S."/>
            <person name="Bussey H."/>
            <person name="Bowyer P."/>
            <person name="Cotty P.J."/>
            <person name="Dyer P.S."/>
            <person name="Egan A."/>
            <person name="Galens K."/>
            <person name="Fraser-Liggett C.M."/>
            <person name="Haas B.J."/>
            <person name="Inman J.M."/>
            <person name="Kent R."/>
            <person name="Lemieux S."/>
            <person name="Malavazi I."/>
            <person name="Orvis J."/>
            <person name="Roemer T."/>
            <person name="Ronning C.M."/>
            <person name="Sundaram J.P."/>
            <person name="Sutton G."/>
            <person name="Turner G."/>
            <person name="Venter J.C."/>
            <person name="White O.R."/>
            <person name="Whitty B.R."/>
            <person name="Youngman P."/>
            <person name="Wolfe K.H."/>
            <person name="Goldman G.H."/>
            <person name="Wortman J.R."/>
            <person name="Jiang B."/>
            <person name="Denning D.W."/>
            <person name="Nierman W.C."/>
        </authorList>
    </citation>
    <scope>NUCLEOTIDE SEQUENCE [LARGE SCALE GENOMIC DNA]</scope>
    <source>
        <strain evidence="9">ATCC 1020 / DSM 3700 / CBS 544.65 / FGSC A1164 / JCM 1740 / NRRL 181 / WB 181</strain>
    </source>
</reference>
<feature type="transmembrane region" description="Helical" evidence="7">
    <location>
        <begin position="201"/>
        <end position="221"/>
    </location>
</feature>
<evidence type="ECO:0000256" key="1">
    <source>
        <dbReference type="ARBA" id="ARBA00004651"/>
    </source>
</evidence>
<evidence type="ECO:0000256" key="4">
    <source>
        <dbReference type="ARBA" id="ARBA00022692"/>
    </source>
</evidence>
<dbReference type="EMBL" id="DS027698">
    <property type="protein sequence ID" value="EAW16715.1"/>
    <property type="molecule type" value="Genomic_DNA"/>
</dbReference>
<dbReference type="AlphaFoldDB" id="A1DPJ4"/>
<evidence type="ECO:0000256" key="3">
    <source>
        <dbReference type="ARBA" id="ARBA00022475"/>
    </source>
</evidence>
<keyword evidence="5 7" id="KW-1133">Transmembrane helix</keyword>
<dbReference type="RefSeq" id="XP_001258612.1">
    <property type="nucleotide sequence ID" value="XM_001258611.1"/>
</dbReference>
<dbReference type="GeneID" id="4585128"/>
<evidence type="ECO:0000256" key="5">
    <source>
        <dbReference type="ARBA" id="ARBA00022989"/>
    </source>
</evidence>
<evidence type="ECO:0000256" key="6">
    <source>
        <dbReference type="ARBA" id="ARBA00023136"/>
    </source>
</evidence>
<dbReference type="PANTHER" id="PTHR43549">
    <property type="entry name" value="MULTIDRUG RESISTANCE PROTEIN YPNP-RELATED"/>
    <property type="match status" value="1"/>
</dbReference>
<dbReference type="OMA" id="IRITAFT"/>
<keyword evidence="3" id="KW-1003">Cell membrane</keyword>
<dbReference type="eggNOG" id="ENOG502RBVG">
    <property type="taxonomic scope" value="Eukaryota"/>
</dbReference>
<dbReference type="STRING" id="331117.A1DPJ4"/>
<gene>
    <name evidence="8" type="ORF">NFIA_060710</name>
</gene>
<feature type="transmembrane region" description="Helical" evidence="7">
    <location>
        <begin position="104"/>
        <end position="125"/>
    </location>
</feature>
<feature type="transmembrane region" description="Helical" evidence="7">
    <location>
        <begin position="165"/>
        <end position="189"/>
    </location>
</feature>
<dbReference type="OrthoDB" id="2119662at2759"/>
<dbReference type="InterPro" id="IPR052031">
    <property type="entry name" value="Membrane_Transporter-Flippase"/>
</dbReference>
<dbReference type="HOGENOM" id="CLU_030965_0_0_1"/>
<dbReference type="Proteomes" id="UP000006702">
    <property type="component" value="Unassembled WGS sequence"/>
</dbReference>
<feature type="transmembrane region" description="Helical" evidence="7">
    <location>
        <begin position="29"/>
        <end position="50"/>
    </location>
</feature>
<sequence length="332" mass="36093">MQLPERGWELYAESNAGKNLVQPRYTGAFLFNTAAFILPALYSTLVKIWIANIDSSLVVTTDVYTYINTVAEVINEGLPRAVWVTIADTEARSLKARLGLAHSLIAFQALLGLLMSVIFFASAFVPRDVRAASITYIRVSAFSALSSAIEVAVSNATRALDKPDIPLLISSVKVAINIALDLLIISTFHVGNWNPDINIQAGIRLTCDMAAAISGLLYFMFTVSFRRSAEAPTLQGFIVLLKPGSITFIESALRNALYLWLVSGVVSMSADYATAWGVFSTIRWGLIMVPVQAAEATALTFVGHAWGQLKHGADPSRRSWSSLYGMTCFPST</sequence>
<name>A1DPJ4_NEOFI</name>
<dbReference type="PANTHER" id="PTHR43549:SF2">
    <property type="entry name" value="MULTIDRUG RESISTANCE PROTEIN NORM-RELATED"/>
    <property type="match status" value="1"/>
</dbReference>
<dbReference type="KEGG" id="nfi:NFIA_060710"/>
<evidence type="ECO:0000313" key="8">
    <source>
        <dbReference type="EMBL" id="EAW16715.1"/>
    </source>
</evidence>
<accession>A1DPJ4</accession>
<keyword evidence="2" id="KW-0813">Transport</keyword>
<protein>
    <submittedName>
        <fullName evidence="8">Uncharacterized protein</fullName>
    </submittedName>
</protein>
<keyword evidence="4 7" id="KW-0812">Transmembrane</keyword>
<dbReference type="GO" id="GO:0005886">
    <property type="term" value="C:plasma membrane"/>
    <property type="evidence" value="ECO:0007669"/>
    <property type="project" value="UniProtKB-SubCell"/>
</dbReference>
<evidence type="ECO:0000256" key="7">
    <source>
        <dbReference type="SAM" id="Phobius"/>
    </source>
</evidence>
<keyword evidence="6 7" id="KW-0472">Membrane</keyword>
<feature type="transmembrane region" description="Helical" evidence="7">
    <location>
        <begin position="257"/>
        <end position="279"/>
    </location>
</feature>
<organism evidence="8 9">
    <name type="scientific">Neosartorya fischeri (strain ATCC 1020 / DSM 3700 / CBS 544.65 / FGSC A1164 / JCM 1740 / NRRL 181 / WB 181)</name>
    <name type="common">Aspergillus fischerianus</name>
    <dbReference type="NCBI Taxonomy" id="331117"/>
    <lineage>
        <taxon>Eukaryota</taxon>
        <taxon>Fungi</taxon>
        <taxon>Dikarya</taxon>
        <taxon>Ascomycota</taxon>
        <taxon>Pezizomycotina</taxon>
        <taxon>Eurotiomycetes</taxon>
        <taxon>Eurotiomycetidae</taxon>
        <taxon>Eurotiales</taxon>
        <taxon>Aspergillaceae</taxon>
        <taxon>Aspergillus</taxon>
        <taxon>Aspergillus subgen. Fumigati</taxon>
    </lineage>
</organism>
<evidence type="ECO:0000256" key="2">
    <source>
        <dbReference type="ARBA" id="ARBA00022448"/>
    </source>
</evidence>
<keyword evidence="9" id="KW-1185">Reference proteome</keyword>
<evidence type="ECO:0000313" key="9">
    <source>
        <dbReference type="Proteomes" id="UP000006702"/>
    </source>
</evidence>
<comment type="subcellular location">
    <subcellularLocation>
        <location evidence="1">Cell membrane</location>
        <topology evidence="1">Multi-pass membrane protein</topology>
    </subcellularLocation>
</comment>
<proteinExistence type="predicted"/>